<dbReference type="AlphaFoldDB" id="A0A399EFC4"/>
<comment type="caution">
    <text evidence="6">The sequence shown here is derived from an EMBL/GenBank/DDBJ whole genome shotgun (WGS) entry which is preliminary data.</text>
</comment>
<keyword evidence="4" id="KW-0998">Cell outer membrane</keyword>
<name>A0A399EFC4_9DEIN</name>
<evidence type="ECO:0000313" key="7">
    <source>
        <dbReference type="Proteomes" id="UP000265715"/>
    </source>
</evidence>
<dbReference type="Proteomes" id="UP000265715">
    <property type="component" value="Unassembled WGS sequence"/>
</dbReference>
<dbReference type="Gene3D" id="3.30.700.10">
    <property type="entry name" value="Glycoprotein, Type 4 Pilin"/>
    <property type="match status" value="1"/>
</dbReference>
<evidence type="ECO:0000256" key="4">
    <source>
        <dbReference type="ARBA" id="ARBA00023237"/>
    </source>
</evidence>
<dbReference type="OrthoDB" id="25886at2"/>
<keyword evidence="5" id="KW-0472">Membrane</keyword>
<accession>A0A399EFC4</accession>
<dbReference type="PROSITE" id="PS00409">
    <property type="entry name" value="PROKAR_NTER_METHYL"/>
    <property type="match status" value="1"/>
</dbReference>
<gene>
    <name evidence="6" type="ORF">Mterra_02575</name>
</gene>
<evidence type="ECO:0000256" key="3">
    <source>
        <dbReference type="ARBA" id="ARBA00022764"/>
    </source>
</evidence>
<dbReference type="GO" id="GO:0009279">
    <property type="term" value="C:cell outer membrane"/>
    <property type="evidence" value="ECO:0007669"/>
    <property type="project" value="UniProtKB-SubCell"/>
</dbReference>
<evidence type="ECO:0000256" key="5">
    <source>
        <dbReference type="SAM" id="Phobius"/>
    </source>
</evidence>
<organism evidence="6 7">
    <name type="scientific">Calidithermus terrae</name>
    <dbReference type="NCBI Taxonomy" id="1408545"/>
    <lineage>
        <taxon>Bacteria</taxon>
        <taxon>Thermotogati</taxon>
        <taxon>Deinococcota</taxon>
        <taxon>Deinococci</taxon>
        <taxon>Thermales</taxon>
        <taxon>Thermaceae</taxon>
        <taxon>Calidithermus</taxon>
    </lineage>
</organism>
<sequence length="144" mass="15595">MIRPRGLTLIELLLVIALIGIVLGIMAVSGRRMLGNQEAKAGLNSVRQIVWQGATAAASRGQRLDLVRVGRRLQVQTQETTPRVIRSVDLTAALSAQLPNGTWFSFTPPGKVIFPTGFTQPLNVTVNGRSYSLSFSLIGEVKVQ</sequence>
<dbReference type="InterPro" id="IPR012902">
    <property type="entry name" value="N_methyl_site"/>
</dbReference>
<proteinExistence type="predicted"/>
<keyword evidence="5" id="KW-1133">Transmembrane helix</keyword>
<dbReference type="InterPro" id="IPR045584">
    <property type="entry name" value="Pilin-like"/>
</dbReference>
<dbReference type="SUPFAM" id="SSF54523">
    <property type="entry name" value="Pili subunits"/>
    <property type="match status" value="1"/>
</dbReference>
<keyword evidence="7" id="KW-1185">Reference proteome</keyword>
<reference evidence="6 7" key="1">
    <citation type="submission" date="2018-08" db="EMBL/GenBank/DDBJ databases">
        <title>Meiothermus terrae DSM 26712 genome sequencing project.</title>
        <authorList>
            <person name="Da Costa M.S."/>
            <person name="Albuquerque L."/>
            <person name="Raposo P."/>
            <person name="Froufe H.J.C."/>
            <person name="Barroso C.S."/>
            <person name="Egas C."/>
        </authorList>
    </citation>
    <scope>NUCLEOTIDE SEQUENCE [LARGE SCALE GENOMIC DNA]</scope>
    <source>
        <strain evidence="6 7">DSM 26712</strain>
    </source>
</reference>
<dbReference type="GO" id="GO:0042597">
    <property type="term" value="C:periplasmic space"/>
    <property type="evidence" value="ECO:0007669"/>
    <property type="project" value="UniProtKB-SubCell"/>
</dbReference>
<keyword evidence="5" id="KW-0812">Transmembrane</keyword>
<comment type="subcellular location">
    <subcellularLocation>
        <location evidence="1">Cell outer membrane</location>
        <topology evidence="1">Single-pass membrane protein</topology>
    </subcellularLocation>
    <subcellularLocation>
        <location evidence="2">Periplasm</location>
    </subcellularLocation>
</comment>
<evidence type="ECO:0000256" key="1">
    <source>
        <dbReference type="ARBA" id="ARBA00004203"/>
    </source>
</evidence>
<protein>
    <submittedName>
        <fullName evidence="6">Type II secretion system protein H</fullName>
    </submittedName>
</protein>
<evidence type="ECO:0000256" key="2">
    <source>
        <dbReference type="ARBA" id="ARBA00004418"/>
    </source>
</evidence>
<dbReference type="NCBIfam" id="TIGR02532">
    <property type="entry name" value="IV_pilin_GFxxxE"/>
    <property type="match status" value="1"/>
</dbReference>
<evidence type="ECO:0000313" key="6">
    <source>
        <dbReference type="EMBL" id="RIH82658.1"/>
    </source>
</evidence>
<dbReference type="Pfam" id="PF07963">
    <property type="entry name" value="N_methyl"/>
    <property type="match status" value="1"/>
</dbReference>
<dbReference type="EMBL" id="QXDL01000113">
    <property type="protein sequence ID" value="RIH82658.1"/>
    <property type="molecule type" value="Genomic_DNA"/>
</dbReference>
<feature type="transmembrane region" description="Helical" evidence="5">
    <location>
        <begin position="6"/>
        <end position="28"/>
    </location>
</feature>
<keyword evidence="3" id="KW-0574">Periplasm</keyword>